<evidence type="ECO:0000313" key="1">
    <source>
        <dbReference type="EMBL" id="KAJ1176084.1"/>
    </source>
</evidence>
<comment type="caution">
    <text evidence="1">The sequence shown here is derived from an EMBL/GenBank/DDBJ whole genome shotgun (WGS) entry which is preliminary data.</text>
</comment>
<proteinExistence type="predicted"/>
<dbReference type="AlphaFoldDB" id="A0AAV7TIC9"/>
<evidence type="ECO:0000313" key="2">
    <source>
        <dbReference type="Proteomes" id="UP001066276"/>
    </source>
</evidence>
<protein>
    <submittedName>
        <fullName evidence="1">Uncharacterized protein</fullName>
    </submittedName>
</protein>
<sequence>MTSRVAQCDEEFPFAQLRREGGALSLWAGNAAEEVGSTVDQMQLDTSMKKEVAKWYWLMLDIVDEEFNLPEEIWSECLPELQLKDLW</sequence>
<gene>
    <name evidence="1" type="ORF">NDU88_001367</name>
</gene>
<organism evidence="1 2">
    <name type="scientific">Pleurodeles waltl</name>
    <name type="common">Iberian ribbed newt</name>
    <dbReference type="NCBI Taxonomy" id="8319"/>
    <lineage>
        <taxon>Eukaryota</taxon>
        <taxon>Metazoa</taxon>
        <taxon>Chordata</taxon>
        <taxon>Craniata</taxon>
        <taxon>Vertebrata</taxon>
        <taxon>Euteleostomi</taxon>
        <taxon>Amphibia</taxon>
        <taxon>Batrachia</taxon>
        <taxon>Caudata</taxon>
        <taxon>Salamandroidea</taxon>
        <taxon>Salamandridae</taxon>
        <taxon>Pleurodelinae</taxon>
        <taxon>Pleurodeles</taxon>
    </lineage>
</organism>
<reference evidence="1" key="1">
    <citation type="journal article" date="2022" name="bioRxiv">
        <title>Sequencing and chromosome-scale assembly of the giantPleurodeles waltlgenome.</title>
        <authorList>
            <person name="Brown T."/>
            <person name="Elewa A."/>
            <person name="Iarovenko S."/>
            <person name="Subramanian E."/>
            <person name="Araus A.J."/>
            <person name="Petzold A."/>
            <person name="Susuki M."/>
            <person name="Suzuki K.-i.T."/>
            <person name="Hayashi T."/>
            <person name="Toyoda A."/>
            <person name="Oliveira C."/>
            <person name="Osipova E."/>
            <person name="Leigh N.D."/>
            <person name="Simon A."/>
            <person name="Yun M.H."/>
        </authorList>
    </citation>
    <scope>NUCLEOTIDE SEQUENCE</scope>
    <source>
        <strain evidence="1">20211129_DDA</strain>
        <tissue evidence="1">Liver</tissue>
    </source>
</reference>
<keyword evidence="2" id="KW-1185">Reference proteome</keyword>
<name>A0AAV7TIC9_PLEWA</name>
<dbReference type="EMBL" id="JANPWB010000006">
    <property type="protein sequence ID" value="KAJ1176084.1"/>
    <property type="molecule type" value="Genomic_DNA"/>
</dbReference>
<accession>A0AAV7TIC9</accession>
<dbReference type="Proteomes" id="UP001066276">
    <property type="component" value="Chromosome 3_2"/>
</dbReference>